<feature type="transmembrane region" description="Helical" evidence="10">
    <location>
        <begin position="236"/>
        <end position="257"/>
    </location>
</feature>
<comment type="subcellular location">
    <subcellularLocation>
        <location evidence="1">Cell membrane</location>
        <topology evidence="1">Multi-pass membrane protein</topology>
    </subcellularLocation>
</comment>
<keyword evidence="5 10" id="KW-0812">Transmembrane</keyword>
<dbReference type="EMBL" id="JBHTAX010000001">
    <property type="protein sequence ID" value="MFC7191384.1"/>
    <property type="molecule type" value="Genomic_DNA"/>
</dbReference>
<keyword evidence="2" id="KW-0813">Transport</keyword>
<keyword evidence="4" id="KW-0997">Cell inner membrane</keyword>
<dbReference type="CDD" id="cd06582">
    <property type="entry name" value="TM_PBP1_LivH_like"/>
    <property type="match status" value="1"/>
</dbReference>
<name>A0ABD5YPQ2_9EURY</name>
<evidence type="ECO:0000256" key="2">
    <source>
        <dbReference type="ARBA" id="ARBA00022448"/>
    </source>
</evidence>
<evidence type="ECO:0000256" key="10">
    <source>
        <dbReference type="SAM" id="Phobius"/>
    </source>
</evidence>
<dbReference type="Proteomes" id="UP001596417">
    <property type="component" value="Unassembled WGS sequence"/>
</dbReference>
<feature type="transmembrane region" description="Helical" evidence="10">
    <location>
        <begin position="61"/>
        <end position="85"/>
    </location>
</feature>
<comment type="similarity">
    <text evidence="9">Belongs to the binding-protein-dependent transport system permease family. LivHM subfamily.</text>
</comment>
<proteinExistence type="inferred from homology"/>
<dbReference type="AlphaFoldDB" id="A0ABD5YPQ2"/>
<keyword evidence="8 10" id="KW-0472">Membrane</keyword>
<dbReference type="GO" id="GO:0006865">
    <property type="term" value="P:amino acid transport"/>
    <property type="evidence" value="ECO:0007669"/>
    <property type="project" value="UniProtKB-KW"/>
</dbReference>
<dbReference type="PANTHER" id="PTHR11795">
    <property type="entry name" value="BRANCHED-CHAIN AMINO ACID TRANSPORT SYSTEM PERMEASE PROTEIN LIVH"/>
    <property type="match status" value="1"/>
</dbReference>
<evidence type="ECO:0000256" key="9">
    <source>
        <dbReference type="ARBA" id="ARBA00037998"/>
    </source>
</evidence>
<feature type="transmembrane region" description="Helical" evidence="10">
    <location>
        <begin position="307"/>
        <end position="327"/>
    </location>
</feature>
<sequence length="337" mass="35175">MSAFHEHALLQPAQVGVLDQLPQLLANGLVFSCIIILGAIGLSLIYSIADFANFAHGDTMTVGAFGAFVGAAVFGSGFTIVVPFTAAVVDLRVPAPDIVLFELPLSLYLGLLVGMAIAACVVVVTERLVYKPLNAGSIELLITSIGVALAYRALMQMAFGAEQRTYQISRQGRIALFDAALGIAVTPRDLVVVVLTGVLVVGLHALLQYTTLGRKMRATADNPNLARVSGIRTNEVILAMWVIGGALAAAGGVFLGIDTLVRPRMGFDILLVVFAAVILGGIGSVYGAMIGGLVIGMAHELTPVIPFVPVEYAPAVAFALMVGILLVRPQGIRGESV</sequence>
<evidence type="ECO:0000256" key="7">
    <source>
        <dbReference type="ARBA" id="ARBA00022989"/>
    </source>
</evidence>
<evidence type="ECO:0000256" key="6">
    <source>
        <dbReference type="ARBA" id="ARBA00022970"/>
    </source>
</evidence>
<feature type="transmembrane region" description="Helical" evidence="10">
    <location>
        <begin position="105"/>
        <end position="124"/>
    </location>
</feature>
<evidence type="ECO:0000256" key="3">
    <source>
        <dbReference type="ARBA" id="ARBA00022475"/>
    </source>
</evidence>
<comment type="caution">
    <text evidence="11">The sequence shown here is derived from an EMBL/GenBank/DDBJ whole genome shotgun (WGS) entry which is preliminary data.</text>
</comment>
<dbReference type="PANTHER" id="PTHR11795:SF371">
    <property type="entry name" value="HIGH-AFFINITY BRANCHED-CHAIN AMINO ACID TRANSPORT SYSTEM PERMEASE PROTEIN LIVH"/>
    <property type="match status" value="1"/>
</dbReference>
<dbReference type="RefSeq" id="WP_264555663.1">
    <property type="nucleotide sequence ID" value="NZ_CP109979.1"/>
</dbReference>
<keyword evidence="6" id="KW-0029">Amino-acid transport</keyword>
<evidence type="ECO:0000256" key="8">
    <source>
        <dbReference type="ARBA" id="ARBA00023136"/>
    </source>
</evidence>
<feature type="transmembrane region" description="Helical" evidence="10">
    <location>
        <begin position="190"/>
        <end position="207"/>
    </location>
</feature>
<protein>
    <submittedName>
        <fullName evidence="11">Branched-chain amino acid ABC transporter permease</fullName>
    </submittedName>
</protein>
<dbReference type="Pfam" id="PF02653">
    <property type="entry name" value="BPD_transp_2"/>
    <property type="match status" value="1"/>
</dbReference>
<evidence type="ECO:0000313" key="11">
    <source>
        <dbReference type="EMBL" id="MFC7191384.1"/>
    </source>
</evidence>
<feature type="transmembrane region" description="Helical" evidence="10">
    <location>
        <begin position="29"/>
        <end position="49"/>
    </location>
</feature>
<keyword evidence="3" id="KW-1003">Cell membrane</keyword>
<feature type="transmembrane region" description="Helical" evidence="10">
    <location>
        <begin position="269"/>
        <end position="295"/>
    </location>
</feature>
<evidence type="ECO:0000313" key="12">
    <source>
        <dbReference type="Proteomes" id="UP001596417"/>
    </source>
</evidence>
<evidence type="ECO:0000256" key="4">
    <source>
        <dbReference type="ARBA" id="ARBA00022519"/>
    </source>
</evidence>
<reference evidence="11 12" key="1">
    <citation type="journal article" date="2019" name="Int. J. Syst. Evol. Microbiol.">
        <title>The Global Catalogue of Microorganisms (GCM) 10K type strain sequencing project: providing services to taxonomists for standard genome sequencing and annotation.</title>
        <authorList>
            <consortium name="The Broad Institute Genomics Platform"/>
            <consortium name="The Broad Institute Genome Sequencing Center for Infectious Disease"/>
            <person name="Wu L."/>
            <person name="Ma J."/>
        </authorList>
    </citation>
    <scope>NUCLEOTIDE SEQUENCE [LARGE SCALE GENOMIC DNA]</scope>
    <source>
        <strain evidence="11 12">RDMS1</strain>
    </source>
</reference>
<organism evidence="11 12">
    <name type="scientific">Halocatena marina</name>
    <dbReference type="NCBI Taxonomy" id="2934937"/>
    <lineage>
        <taxon>Archaea</taxon>
        <taxon>Methanobacteriati</taxon>
        <taxon>Methanobacteriota</taxon>
        <taxon>Stenosarchaea group</taxon>
        <taxon>Halobacteria</taxon>
        <taxon>Halobacteriales</taxon>
        <taxon>Natronomonadaceae</taxon>
        <taxon>Halocatena</taxon>
    </lineage>
</organism>
<dbReference type="GeneID" id="76201115"/>
<evidence type="ECO:0000256" key="5">
    <source>
        <dbReference type="ARBA" id="ARBA00022692"/>
    </source>
</evidence>
<keyword evidence="7 10" id="KW-1133">Transmembrane helix</keyword>
<dbReference type="GO" id="GO:0005886">
    <property type="term" value="C:plasma membrane"/>
    <property type="evidence" value="ECO:0007669"/>
    <property type="project" value="UniProtKB-SubCell"/>
</dbReference>
<evidence type="ECO:0000256" key="1">
    <source>
        <dbReference type="ARBA" id="ARBA00004651"/>
    </source>
</evidence>
<dbReference type="InterPro" id="IPR001851">
    <property type="entry name" value="ABC_transp_permease"/>
</dbReference>
<gene>
    <name evidence="11" type="ORF">ACFQL7_17330</name>
</gene>
<keyword evidence="12" id="KW-1185">Reference proteome</keyword>
<accession>A0ABD5YPQ2</accession>
<dbReference type="InterPro" id="IPR052157">
    <property type="entry name" value="BCAA_transport_permease"/>
</dbReference>